<evidence type="ECO:0000256" key="2">
    <source>
        <dbReference type="ARBA" id="ARBA00023015"/>
    </source>
</evidence>
<keyword evidence="2" id="KW-0805">Transcription regulation</keyword>
<dbReference type="RefSeq" id="WP_070230799.1">
    <property type="nucleotide sequence ID" value="NZ_BJYO01000006.1"/>
</dbReference>
<dbReference type="PROSITE" id="PS00356">
    <property type="entry name" value="HTH_LACI_1"/>
    <property type="match status" value="1"/>
</dbReference>
<evidence type="ECO:0000313" key="5">
    <source>
        <dbReference type="EMBL" id="RDL01564.1"/>
    </source>
</evidence>
<accession>A0A288Q8E5</accession>
<dbReference type="CDD" id="cd01392">
    <property type="entry name" value="HTH_LacI"/>
    <property type="match status" value="1"/>
</dbReference>
<dbReference type="SMART" id="SM00354">
    <property type="entry name" value="HTH_LACI"/>
    <property type="match status" value="1"/>
</dbReference>
<keyword evidence="1" id="KW-0678">Repressor</keyword>
<dbReference type="PANTHER" id="PTHR30146:SF148">
    <property type="entry name" value="HTH-TYPE TRANSCRIPTIONAL REPRESSOR PURR-RELATED"/>
    <property type="match status" value="1"/>
</dbReference>
<dbReference type="Gene3D" id="1.10.260.40">
    <property type="entry name" value="lambda repressor-like DNA-binding domains"/>
    <property type="match status" value="1"/>
</dbReference>
<keyword evidence="4" id="KW-0804">Transcription</keyword>
<dbReference type="GeneID" id="94545525"/>
<proteinExistence type="predicted"/>
<dbReference type="PROSITE" id="PS50932">
    <property type="entry name" value="HTH_LACI_2"/>
    <property type="match status" value="1"/>
</dbReference>
<sequence length="323" mass="35362">MPKASIRDVAQLASVSPTTVSLILNNKGDRFPQETIDRVIAARDELGYIPNKNAQGLRGTQKTMIGILVPSLRNPFFADLMQSIQAHGGRDVDLIFQSAADDMVEESITALVERGVNGLIIARPIPHAEKVIQFVKRRGVVAVMLDQSEDLGLTDIVTTDESQGGRLVAELLARQGHQKVALVRPSLLTHNMTQRIRGFMQNWPYELVTFETTLSKHGGLAVAEKVNQAAVSAVFAVNDELAIGVLRGLADLGVRVPQDISVVGYDNTDYAEFVIPSLTTVTQPVWQLGQKALDLVLHRLENPQADLVTEMMAVKLVERESTK</sequence>
<evidence type="ECO:0000256" key="3">
    <source>
        <dbReference type="ARBA" id="ARBA00023125"/>
    </source>
</evidence>
<dbReference type="InterPro" id="IPR010982">
    <property type="entry name" value="Lambda_DNA-bd_dom_sf"/>
</dbReference>
<evidence type="ECO:0000256" key="1">
    <source>
        <dbReference type="ARBA" id="ARBA00022491"/>
    </source>
</evidence>
<evidence type="ECO:0000256" key="4">
    <source>
        <dbReference type="ARBA" id="ARBA00023163"/>
    </source>
</evidence>
<keyword evidence="6" id="KW-1185">Reference proteome</keyword>
<keyword evidence="3" id="KW-0238">DNA-binding</keyword>
<dbReference type="AlphaFoldDB" id="A0A288Q8E5"/>
<dbReference type="Pfam" id="PF00356">
    <property type="entry name" value="LacI"/>
    <property type="match status" value="1"/>
</dbReference>
<comment type="caution">
    <text evidence="5">The sequence shown here is derived from an EMBL/GenBank/DDBJ whole genome shotgun (WGS) entry which is preliminary data.</text>
</comment>
<name>A0A288Q8E5_9LACO</name>
<dbReference type="GO" id="GO:0000976">
    <property type="term" value="F:transcription cis-regulatory region binding"/>
    <property type="evidence" value="ECO:0007669"/>
    <property type="project" value="TreeGrafter"/>
</dbReference>
<dbReference type="SUPFAM" id="SSF47413">
    <property type="entry name" value="lambda repressor-like DNA-binding domains"/>
    <property type="match status" value="1"/>
</dbReference>
<reference evidence="5 6" key="1">
    <citation type="submission" date="2018-07" db="EMBL/GenBank/DDBJ databases">
        <title>Genomic Encyclopedia of Type Strains, Phase III (KMG-III): the genomes of soil and plant-associated and newly described type strains.</title>
        <authorList>
            <person name="Whitman W."/>
        </authorList>
    </citation>
    <scope>NUCLEOTIDE SEQUENCE [LARGE SCALE GENOMIC DNA]</scope>
    <source>
        <strain evidence="5 6">CECT 7031</strain>
    </source>
</reference>
<dbReference type="GO" id="GO:0003700">
    <property type="term" value="F:DNA-binding transcription factor activity"/>
    <property type="evidence" value="ECO:0007669"/>
    <property type="project" value="TreeGrafter"/>
</dbReference>
<dbReference type="SUPFAM" id="SSF53822">
    <property type="entry name" value="Periplasmic binding protein-like I"/>
    <property type="match status" value="1"/>
</dbReference>
<dbReference type="EMBL" id="QRAS01000004">
    <property type="protein sequence ID" value="RDL01564.1"/>
    <property type="molecule type" value="Genomic_DNA"/>
</dbReference>
<organism evidence="5 6">
    <name type="scientific">Weissella soli</name>
    <dbReference type="NCBI Taxonomy" id="155866"/>
    <lineage>
        <taxon>Bacteria</taxon>
        <taxon>Bacillati</taxon>
        <taxon>Bacillota</taxon>
        <taxon>Bacilli</taxon>
        <taxon>Lactobacillales</taxon>
        <taxon>Lactobacillaceae</taxon>
        <taxon>Weissella</taxon>
    </lineage>
</organism>
<dbReference type="InterPro" id="IPR028082">
    <property type="entry name" value="Peripla_BP_I"/>
</dbReference>
<dbReference type="OrthoDB" id="9775106at2"/>
<dbReference type="Pfam" id="PF13377">
    <property type="entry name" value="Peripla_BP_3"/>
    <property type="match status" value="1"/>
</dbReference>
<dbReference type="PANTHER" id="PTHR30146">
    <property type="entry name" value="LACI-RELATED TRANSCRIPTIONAL REPRESSOR"/>
    <property type="match status" value="1"/>
</dbReference>
<dbReference type="NCBIfam" id="NF047341">
    <property type="entry name" value="lactose_RbsR"/>
    <property type="match status" value="1"/>
</dbReference>
<protein>
    <submittedName>
        <fullName evidence="5">LacI family transcriptional regulator</fullName>
    </submittedName>
</protein>
<dbReference type="KEGG" id="wso:WSWS_00315"/>
<evidence type="ECO:0000313" key="6">
    <source>
        <dbReference type="Proteomes" id="UP000254912"/>
    </source>
</evidence>
<dbReference type="Proteomes" id="UP000254912">
    <property type="component" value="Unassembled WGS sequence"/>
</dbReference>
<dbReference type="InterPro" id="IPR046335">
    <property type="entry name" value="LacI/GalR-like_sensor"/>
</dbReference>
<dbReference type="InterPro" id="IPR000843">
    <property type="entry name" value="HTH_LacI"/>
</dbReference>
<gene>
    <name evidence="5" type="ORF">DFP99_1470</name>
</gene>
<dbReference type="Gene3D" id="3.40.50.2300">
    <property type="match status" value="2"/>
</dbReference>